<keyword evidence="5" id="KW-1185">Reference proteome</keyword>
<dbReference type="GO" id="GO:0009279">
    <property type="term" value="C:cell outer membrane"/>
    <property type="evidence" value="ECO:0007669"/>
    <property type="project" value="UniProtKB-SubCell"/>
</dbReference>
<feature type="domain" description="TonB-dependent receptor plug" evidence="3">
    <location>
        <begin position="37"/>
        <end position="135"/>
    </location>
</feature>
<dbReference type="Gene3D" id="2.170.130.10">
    <property type="entry name" value="TonB-dependent receptor, plug domain"/>
    <property type="match status" value="1"/>
</dbReference>
<evidence type="ECO:0000313" key="4">
    <source>
        <dbReference type="EMBL" id="TGV00959.1"/>
    </source>
</evidence>
<name>A0A4S1DSS3_9FLAO</name>
<keyword evidence="1" id="KW-0812">Transmembrane</keyword>
<dbReference type="Pfam" id="PF07715">
    <property type="entry name" value="Plug"/>
    <property type="match status" value="1"/>
</dbReference>
<gene>
    <name evidence="4" type="ORF">EM932_17390</name>
</gene>
<dbReference type="InterPro" id="IPR012910">
    <property type="entry name" value="Plug_dom"/>
</dbReference>
<comment type="caution">
    <text evidence="4">The sequence shown here is derived from an EMBL/GenBank/DDBJ whole genome shotgun (WGS) entry which is preliminary data.</text>
</comment>
<comment type="subcellular location">
    <subcellularLocation>
        <location evidence="1">Cell outer membrane</location>
        <topology evidence="1">Multi-pass membrane protein</topology>
    </subcellularLocation>
</comment>
<keyword evidence="1" id="KW-0472">Membrane</keyword>
<sequence>MKKRTQSVFLLFLLFVAGFLFQCAPSQKAVKNSNKTASNEVKPDELDTNTLTIIDMLSKVSGVNISGNDENATIQIRGTNTINGNSEPLFVIDGIVIGNGIRSIYNRVQPNQIQSIRVLKGSEMSFYGVRGGNGVIEIKLKK</sequence>
<reference evidence="4 5" key="1">
    <citation type="submission" date="2019-04" db="EMBL/GenBank/DDBJ databases">
        <authorList>
            <person name="Liu A."/>
        </authorList>
    </citation>
    <scope>NUCLEOTIDE SEQUENCE [LARGE SCALE GENOMIC DNA]</scope>
    <source>
        <strain evidence="4 5">RZ03</strain>
    </source>
</reference>
<dbReference type="InterPro" id="IPR039426">
    <property type="entry name" value="TonB-dep_rcpt-like"/>
</dbReference>
<evidence type="ECO:0000256" key="2">
    <source>
        <dbReference type="SAM" id="SignalP"/>
    </source>
</evidence>
<proteinExistence type="inferred from homology"/>
<keyword evidence="2" id="KW-0732">Signal</keyword>
<dbReference type="PROSITE" id="PS52016">
    <property type="entry name" value="TONB_DEPENDENT_REC_3"/>
    <property type="match status" value="1"/>
</dbReference>
<evidence type="ECO:0000259" key="3">
    <source>
        <dbReference type="Pfam" id="PF07715"/>
    </source>
</evidence>
<dbReference type="AlphaFoldDB" id="A0A4S1DSS3"/>
<keyword evidence="1" id="KW-0998">Cell outer membrane</keyword>
<feature type="chain" id="PRO_5020741567" description="TonB-dependent receptor plug domain-containing protein" evidence="2">
    <location>
        <begin position="29"/>
        <end position="142"/>
    </location>
</feature>
<dbReference type="SUPFAM" id="SSF56935">
    <property type="entry name" value="Porins"/>
    <property type="match status" value="1"/>
</dbReference>
<dbReference type="EMBL" id="SRSO01000030">
    <property type="protein sequence ID" value="TGV00959.1"/>
    <property type="molecule type" value="Genomic_DNA"/>
</dbReference>
<dbReference type="RefSeq" id="WP_135878480.1">
    <property type="nucleotide sequence ID" value="NZ_SRSO01000030.1"/>
</dbReference>
<keyword evidence="1" id="KW-0813">Transport</keyword>
<evidence type="ECO:0000313" key="5">
    <source>
        <dbReference type="Proteomes" id="UP000307602"/>
    </source>
</evidence>
<protein>
    <recommendedName>
        <fullName evidence="3">TonB-dependent receptor plug domain-containing protein</fullName>
    </recommendedName>
</protein>
<evidence type="ECO:0000256" key="1">
    <source>
        <dbReference type="PROSITE-ProRule" id="PRU01360"/>
    </source>
</evidence>
<dbReference type="InterPro" id="IPR037066">
    <property type="entry name" value="Plug_dom_sf"/>
</dbReference>
<dbReference type="OrthoDB" id="982809at2"/>
<accession>A0A4S1DSS3</accession>
<keyword evidence="1" id="KW-1134">Transmembrane beta strand</keyword>
<comment type="similarity">
    <text evidence="1">Belongs to the TonB-dependent receptor family.</text>
</comment>
<feature type="signal peptide" evidence="2">
    <location>
        <begin position="1"/>
        <end position="28"/>
    </location>
</feature>
<organism evidence="4 5">
    <name type="scientific">Flavivirga rizhaonensis</name>
    <dbReference type="NCBI Taxonomy" id="2559571"/>
    <lineage>
        <taxon>Bacteria</taxon>
        <taxon>Pseudomonadati</taxon>
        <taxon>Bacteroidota</taxon>
        <taxon>Flavobacteriia</taxon>
        <taxon>Flavobacteriales</taxon>
        <taxon>Flavobacteriaceae</taxon>
        <taxon>Flavivirga</taxon>
    </lineage>
</organism>
<dbReference type="Proteomes" id="UP000307602">
    <property type="component" value="Unassembled WGS sequence"/>
</dbReference>